<dbReference type="RefSeq" id="WP_188816329.1">
    <property type="nucleotide sequence ID" value="NZ_BMHT01000014.1"/>
</dbReference>
<dbReference type="EMBL" id="BMHT01000014">
    <property type="protein sequence ID" value="GGF28042.1"/>
    <property type="molecule type" value="Genomic_DNA"/>
</dbReference>
<dbReference type="SUPFAM" id="SSF63829">
    <property type="entry name" value="Calcium-dependent phosphotriesterase"/>
    <property type="match status" value="1"/>
</dbReference>
<keyword evidence="2" id="KW-1185">Reference proteome</keyword>
<dbReference type="Gene3D" id="2.120.10.30">
    <property type="entry name" value="TolB, C-terminal domain"/>
    <property type="match status" value="1"/>
</dbReference>
<proteinExistence type="predicted"/>
<reference evidence="2" key="1">
    <citation type="journal article" date="2019" name="Int. J. Syst. Evol. Microbiol.">
        <title>The Global Catalogue of Microorganisms (GCM) 10K type strain sequencing project: providing services to taxonomists for standard genome sequencing and annotation.</title>
        <authorList>
            <consortium name="The Broad Institute Genomics Platform"/>
            <consortium name="The Broad Institute Genome Sequencing Center for Infectious Disease"/>
            <person name="Wu L."/>
            <person name="Ma J."/>
        </authorList>
    </citation>
    <scope>NUCLEOTIDE SEQUENCE [LARGE SCALE GENOMIC DNA]</scope>
    <source>
        <strain evidence="2">CGMCC 1.15197</strain>
    </source>
</reference>
<gene>
    <name evidence="1" type="ORF">GCM10011383_44740</name>
</gene>
<dbReference type="Proteomes" id="UP000632273">
    <property type="component" value="Unassembled WGS sequence"/>
</dbReference>
<comment type="caution">
    <text evidence="1">The sequence shown here is derived from an EMBL/GenBank/DDBJ whole genome shotgun (WGS) entry which is preliminary data.</text>
</comment>
<name>A0ABQ1UVJ9_9BACT</name>
<dbReference type="InterPro" id="IPR011042">
    <property type="entry name" value="6-blade_b-propeller_TolB-like"/>
</dbReference>
<sequence>MKKITAEAGAYDLIVAEQWLYYRVQLTRRTSNPYAFFKHNLVQNIEVSEQEFNQAKYRGPLPPFQLEEEVVFLPQGNTLRCSFQESIVRLFSPVGELLRTLPESLTAGDTIYSIAVDAQQHVWTAEPSFHYVGQYELATGQRLFSLGGSYDPGEFNHPEDIRIDGRFAFISDMGHERIVCLDTQTKALRTYRTFTQPVWQYRRWRDQEVVRLQDGLYVL</sequence>
<evidence type="ECO:0000313" key="2">
    <source>
        <dbReference type="Proteomes" id="UP000632273"/>
    </source>
</evidence>
<evidence type="ECO:0000313" key="1">
    <source>
        <dbReference type="EMBL" id="GGF28042.1"/>
    </source>
</evidence>
<protein>
    <submittedName>
        <fullName evidence="1">Uncharacterized protein</fullName>
    </submittedName>
</protein>
<organism evidence="1 2">
    <name type="scientific">Hymenobacter cavernae</name>
    <dbReference type="NCBI Taxonomy" id="2044852"/>
    <lineage>
        <taxon>Bacteria</taxon>
        <taxon>Pseudomonadati</taxon>
        <taxon>Bacteroidota</taxon>
        <taxon>Cytophagia</taxon>
        <taxon>Cytophagales</taxon>
        <taxon>Hymenobacteraceae</taxon>
        <taxon>Hymenobacter</taxon>
    </lineage>
</organism>
<accession>A0ABQ1UVJ9</accession>